<keyword evidence="4" id="KW-1185">Reference proteome</keyword>
<evidence type="ECO:0000256" key="1">
    <source>
        <dbReference type="SAM" id="MobiDB-lite"/>
    </source>
</evidence>
<accession>A0A1R0H557</accession>
<evidence type="ECO:0000313" key="3">
    <source>
        <dbReference type="EMBL" id="OLY84305.1"/>
    </source>
</evidence>
<reference evidence="3" key="2">
    <citation type="submission" date="2017-01" db="EMBL/GenBank/DDBJ databases">
        <authorList>
            <person name="Mah S.A."/>
            <person name="Swanson W.J."/>
            <person name="Moy G.W."/>
            <person name="Vacquier V.D."/>
        </authorList>
    </citation>
    <scope>NUCLEOTIDE SEQUENCE</scope>
    <source>
        <strain evidence="3">ALG-7-W6</strain>
    </source>
</reference>
<evidence type="ECO:0000313" key="4">
    <source>
        <dbReference type="Proteomes" id="UP000187455"/>
    </source>
</evidence>
<dbReference type="EMBL" id="LSSL01001550">
    <property type="protein sequence ID" value="OLY82427.1"/>
    <property type="molecule type" value="Genomic_DNA"/>
</dbReference>
<evidence type="ECO:0000313" key="2">
    <source>
        <dbReference type="EMBL" id="OLY82427.1"/>
    </source>
</evidence>
<feature type="compositionally biased region" description="Polar residues" evidence="1">
    <location>
        <begin position="10"/>
        <end position="19"/>
    </location>
</feature>
<proteinExistence type="predicted"/>
<dbReference type="EMBL" id="LSSL01000546">
    <property type="protein sequence ID" value="OLY84305.1"/>
    <property type="molecule type" value="Genomic_DNA"/>
</dbReference>
<gene>
    <name evidence="3" type="ORF">AYI68_g1541</name>
    <name evidence="2" type="ORF">AYI68_g3455</name>
</gene>
<feature type="region of interest" description="Disordered" evidence="1">
    <location>
        <begin position="1"/>
        <end position="24"/>
    </location>
</feature>
<comment type="caution">
    <text evidence="3">The sequence shown here is derived from an EMBL/GenBank/DDBJ whole genome shotgun (WGS) entry which is preliminary data.</text>
</comment>
<dbReference type="AlphaFoldDB" id="A0A1R0H557"/>
<dbReference type="OrthoDB" id="5740671at2759"/>
<reference evidence="3 4" key="1">
    <citation type="journal article" date="2016" name="Mol. Biol. Evol.">
        <title>Genome-Wide Survey of Gut Fungi (Harpellales) Reveals the First Horizontally Transferred Ubiquitin Gene from a Mosquito Host.</title>
        <authorList>
            <person name="Wang Y."/>
            <person name="White M.M."/>
            <person name="Kvist S."/>
            <person name="Moncalvo J.M."/>
        </authorList>
    </citation>
    <scope>NUCLEOTIDE SEQUENCE [LARGE SCALE GENOMIC DNA]</scope>
    <source>
        <strain evidence="3 4">ALG-7-W6</strain>
    </source>
</reference>
<dbReference type="Proteomes" id="UP000187455">
    <property type="component" value="Unassembled WGS sequence"/>
</dbReference>
<sequence>MELSKPHNLELSSEISNSKGTEREDDRSLYYSYMFQTSRDFISQAELESAEYYESKDDELQNEESASIEQLNSRIRSLILSSISILESLCAPNIPDQIEALARWELARVYKDWFGEFEEQERNIQRSILLSPKGPDYTYSNLKMELSLIDLYIKNDRYSLAENRLGVIMKEAKS</sequence>
<organism evidence="3 4">
    <name type="scientific">Smittium mucronatum</name>
    <dbReference type="NCBI Taxonomy" id="133383"/>
    <lineage>
        <taxon>Eukaryota</taxon>
        <taxon>Fungi</taxon>
        <taxon>Fungi incertae sedis</taxon>
        <taxon>Zoopagomycota</taxon>
        <taxon>Kickxellomycotina</taxon>
        <taxon>Harpellomycetes</taxon>
        <taxon>Harpellales</taxon>
        <taxon>Legeriomycetaceae</taxon>
        <taxon>Smittium</taxon>
    </lineage>
</organism>
<protein>
    <submittedName>
        <fullName evidence="3">Uncharacterized protein</fullName>
    </submittedName>
</protein>
<name>A0A1R0H557_9FUNG</name>